<dbReference type="PROSITE" id="PS51635">
    <property type="entry name" value="PNPLA"/>
    <property type="match status" value="1"/>
</dbReference>
<dbReference type="GO" id="GO:0016020">
    <property type="term" value="C:membrane"/>
    <property type="evidence" value="ECO:0007669"/>
    <property type="project" value="UniProtKB-SubCell"/>
</dbReference>
<dbReference type="AlphaFoldDB" id="A0A0G2JAX5"/>
<dbReference type="InterPro" id="IPR016035">
    <property type="entry name" value="Acyl_Trfase/lysoPLipase"/>
</dbReference>
<evidence type="ECO:0000256" key="7">
    <source>
        <dbReference type="RuleBase" id="RU362055"/>
    </source>
</evidence>
<evidence type="ECO:0000256" key="1">
    <source>
        <dbReference type="ARBA" id="ARBA00002682"/>
    </source>
</evidence>
<evidence type="ECO:0000256" key="8">
    <source>
        <dbReference type="SAM" id="MobiDB-lite"/>
    </source>
</evidence>
<dbReference type="GO" id="GO:0016042">
    <property type="term" value="P:lipid catabolic process"/>
    <property type="evidence" value="ECO:0007669"/>
    <property type="project" value="UniProtKB-UniRule"/>
</dbReference>
<sequence length="710" mass="81274">MGSSQEDGNDYGLPDFNTRFIEDKELEQFERALSAPEACPLVAINDWRPIHQRVRKPGSRRKGANRTVDETREGYLYTLLKWPLLSIVMGWISVLSVLYVLTRLYIYLYEHFVTWRGRRQTLRRQMRATNNYEEWKEAAKKLDAYLGNDTWKEVNEYAYYDHGTVNRVKSQLVTLKAKVEQAQANGDDGAKISSLLEDLRVLLEGCVKNNFAGVENPRLYSETYFGTKYLVQEFVDEVHTSLRLILRSKHIPKESKEAFFKQLETNHGRTALCLSGGATFSYYHFGIVKALLDNGVLPDIISGTSGGALVAALVGTRTNEELKKLLVPELAYKIRACEDSFHVWIRRWWRTGARFDTLDWAEKCSWFCRGSTTFLEAYQRTGRILNVSCVPSDPHSPTILANYLTSPHCVIWSAVIASAAVPGILNPVVLMMKKPDGTLAPYSFGHKWKDGSLRTDIPLKALDIYFNANFPIVSQVNPHISLFFFSSRGSVGRPVTHRKGRGWRGGFLGSAIEQYIKLDLNKWLKVLRHLELLPRPLGQDWSEIWLQRFSGIVTIWPKSSPSDLYNILSDPTPERLSHMIQEGQHSTFPKIQFIKNRMKLEKVISEALKRDGRVTARQINTPLPPEMDASANDSELDQHAINHLQEHSNERSQGRYEDTNKGRIPESDNQPLLRRRNSVLQEIRRQSAVFFDDVDDTGPSEDEQLVERKE</sequence>
<comment type="similarity">
    <text evidence="2 7">Belongs to the PLPL family.</text>
</comment>
<reference evidence="11" key="1">
    <citation type="journal article" date="2015" name="PLoS Genet.">
        <title>The dynamic genome and transcriptome of the human fungal pathogen Blastomyces and close relative Emmonsia.</title>
        <authorList>
            <person name="Munoz J.F."/>
            <person name="Gauthier G.M."/>
            <person name="Desjardins C.A."/>
            <person name="Gallo J.E."/>
            <person name="Holder J."/>
            <person name="Sullivan T.D."/>
            <person name="Marty A.J."/>
            <person name="Carmen J.C."/>
            <person name="Chen Z."/>
            <person name="Ding L."/>
            <person name="Gujja S."/>
            <person name="Magrini V."/>
            <person name="Misas E."/>
            <person name="Mitreva M."/>
            <person name="Priest M."/>
            <person name="Saif S."/>
            <person name="Whiston E.A."/>
            <person name="Young S."/>
            <person name="Zeng Q."/>
            <person name="Goldman W.E."/>
            <person name="Mardis E.R."/>
            <person name="Taylor J.W."/>
            <person name="McEwen J.G."/>
            <person name="Clay O.K."/>
            <person name="Klein B.S."/>
            <person name="Cuomo C.A."/>
        </authorList>
    </citation>
    <scope>NUCLEOTIDE SEQUENCE [LARGE SCALE GENOMIC DNA]</scope>
    <source>
        <strain evidence="11">UAMH 3008</strain>
    </source>
</reference>
<comment type="function">
    <text evidence="7">Lipid hydrolase.</text>
</comment>
<feature type="active site" description="Nucleophile" evidence="6">
    <location>
        <position position="305"/>
    </location>
</feature>
<feature type="transmembrane region" description="Helical" evidence="7">
    <location>
        <begin position="84"/>
        <end position="109"/>
    </location>
</feature>
<dbReference type="InterPro" id="IPR050301">
    <property type="entry name" value="NTE"/>
</dbReference>
<protein>
    <recommendedName>
        <fullName evidence="7">Patatin-like phospholipase domain-containing protein</fullName>
        <ecNumber evidence="7">3.1.1.-</ecNumber>
    </recommendedName>
</protein>
<evidence type="ECO:0000256" key="4">
    <source>
        <dbReference type="ARBA" id="ARBA00022963"/>
    </source>
</evidence>
<dbReference type="Pfam" id="PF01734">
    <property type="entry name" value="Patatin"/>
    <property type="match status" value="1"/>
</dbReference>
<keyword evidence="7" id="KW-0812">Transmembrane</keyword>
<evidence type="ECO:0000256" key="6">
    <source>
        <dbReference type="PROSITE-ProRule" id="PRU01161"/>
    </source>
</evidence>
<keyword evidence="7" id="KW-0472">Membrane</keyword>
<comment type="subcellular location">
    <subcellularLocation>
        <location evidence="7">Membrane</location>
        <topology evidence="7">Single-pass membrane protein</topology>
    </subcellularLocation>
</comment>
<evidence type="ECO:0000256" key="5">
    <source>
        <dbReference type="ARBA" id="ARBA00023098"/>
    </source>
</evidence>
<dbReference type="SUPFAM" id="SSF52151">
    <property type="entry name" value="FabD/lysophospholipase-like"/>
    <property type="match status" value="1"/>
</dbReference>
<dbReference type="GO" id="GO:0004806">
    <property type="term" value="F:triacylglycerol lipase activity"/>
    <property type="evidence" value="ECO:0007669"/>
    <property type="project" value="InterPro"/>
</dbReference>
<name>A0A0G2JAX5_9EURO</name>
<feature type="domain" description="PNPLA" evidence="9">
    <location>
        <begin position="272"/>
        <end position="463"/>
    </location>
</feature>
<dbReference type="InterPro" id="IPR021771">
    <property type="entry name" value="Triacylglycerol_lipase_N"/>
</dbReference>
<comment type="function">
    <text evidence="1">Probable lipid hydrolase.</text>
</comment>
<keyword evidence="5 6" id="KW-0443">Lipid metabolism</keyword>
<dbReference type="Pfam" id="PF11815">
    <property type="entry name" value="DUF3336"/>
    <property type="match status" value="1"/>
</dbReference>
<feature type="region of interest" description="Disordered" evidence="8">
    <location>
        <begin position="645"/>
        <end position="710"/>
    </location>
</feature>
<dbReference type="CDD" id="cd07232">
    <property type="entry name" value="Pat_PLPL"/>
    <property type="match status" value="1"/>
</dbReference>
<dbReference type="OrthoDB" id="15478at2759"/>
<evidence type="ECO:0000256" key="2">
    <source>
        <dbReference type="ARBA" id="ARBA00006104"/>
    </source>
</evidence>
<dbReference type="EC" id="3.1.1.-" evidence="7"/>
<dbReference type="PANTHER" id="PTHR14226:SF66">
    <property type="entry name" value="TRIACYLGLYCEROL LIPASE PTL2"/>
    <property type="match status" value="1"/>
</dbReference>
<dbReference type="EMBL" id="LCZI01000464">
    <property type="protein sequence ID" value="KKZ66491.1"/>
    <property type="molecule type" value="Genomic_DNA"/>
</dbReference>
<evidence type="ECO:0000256" key="3">
    <source>
        <dbReference type="ARBA" id="ARBA00022801"/>
    </source>
</evidence>
<evidence type="ECO:0000259" key="9">
    <source>
        <dbReference type="PROSITE" id="PS51635"/>
    </source>
</evidence>
<dbReference type="Gene3D" id="3.40.1090.10">
    <property type="entry name" value="Cytosolic phospholipase A2 catalytic domain"/>
    <property type="match status" value="2"/>
</dbReference>
<accession>A0A0G2JAX5</accession>
<dbReference type="Proteomes" id="UP000034164">
    <property type="component" value="Unassembled WGS sequence"/>
</dbReference>
<gene>
    <name evidence="10" type="ORF">EMCG_07771</name>
</gene>
<comment type="caution">
    <text evidence="10">The sequence shown here is derived from an EMBL/GenBank/DDBJ whole genome shotgun (WGS) entry which is preliminary data.</text>
</comment>
<evidence type="ECO:0000313" key="10">
    <source>
        <dbReference type="EMBL" id="KKZ66491.1"/>
    </source>
</evidence>
<feature type="short sequence motif" description="GXSXG" evidence="6">
    <location>
        <begin position="303"/>
        <end position="307"/>
    </location>
</feature>
<dbReference type="GO" id="GO:0006641">
    <property type="term" value="P:triglyceride metabolic process"/>
    <property type="evidence" value="ECO:0007669"/>
    <property type="project" value="UniProtKB-ARBA"/>
</dbReference>
<comment type="caution">
    <text evidence="6">Lacks conserved residue(s) required for the propagation of feature annotation.</text>
</comment>
<dbReference type="VEuPathDB" id="FungiDB:EMCG_07771"/>
<evidence type="ECO:0000313" key="11">
    <source>
        <dbReference type="Proteomes" id="UP000034164"/>
    </source>
</evidence>
<dbReference type="InterPro" id="IPR002641">
    <property type="entry name" value="PNPLA_dom"/>
</dbReference>
<proteinExistence type="inferred from homology"/>
<feature type="active site" description="Proton acceptor" evidence="6">
    <location>
        <position position="450"/>
    </location>
</feature>
<keyword evidence="7" id="KW-1133">Transmembrane helix</keyword>
<feature type="compositionally biased region" description="Basic and acidic residues" evidence="8">
    <location>
        <begin position="645"/>
        <end position="666"/>
    </location>
</feature>
<organism evidence="10 11">
    <name type="scientific">[Emmonsia] crescens</name>
    <dbReference type="NCBI Taxonomy" id="73230"/>
    <lineage>
        <taxon>Eukaryota</taxon>
        <taxon>Fungi</taxon>
        <taxon>Dikarya</taxon>
        <taxon>Ascomycota</taxon>
        <taxon>Pezizomycotina</taxon>
        <taxon>Eurotiomycetes</taxon>
        <taxon>Eurotiomycetidae</taxon>
        <taxon>Onygenales</taxon>
        <taxon>Ajellomycetaceae</taxon>
        <taxon>Emergomyces</taxon>
    </lineage>
</organism>
<feature type="compositionally biased region" description="Acidic residues" evidence="8">
    <location>
        <begin position="692"/>
        <end position="704"/>
    </location>
</feature>
<keyword evidence="3 6" id="KW-0378">Hydrolase</keyword>
<keyword evidence="4 6" id="KW-0442">Lipid degradation</keyword>
<dbReference type="PANTHER" id="PTHR14226">
    <property type="entry name" value="NEUROPATHY TARGET ESTERASE/SWISS CHEESE D.MELANOGASTER"/>
    <property type="match status" value="1"/>
</dbReference>